<dbReference type="EMBL" id="JAGGLL010000002">
    <property type="protein sequence ID" value="MBP2020490.1"/>
    <property type="molecule type" value="Genomic_DNA"/>
</dbReference>
<evidence type="ECO:0000256" key="9">
    <source>
        <dbReference type="ARBA" id="ARBA00023027"/>
    </source>
</evidence>
<evidence type="ECO:0000256" key="7">
    <source>
        <dbReference type="ARBA" id="ARBA00022741"/>
    </source>
</evidence>
<dbReference type="InterPro" id="IPR014729">
    <property type="entry name" value="Rossmann-like_a/b/a_fold"/>
</dbReference>
<evidence type="ECO:0000256" key="4">
    <source>
        <dbReference type="ARBA" id="ARBA00022642"/>
    </source>
</evidence>
<dbReference type="PANTHER" id="PTHR39321:SF3">
    <property type="entry name" value="PHOSPHOPANTETHEINE ADENYLYLTRANSFERASE"/>
    <property type="match status" value="1"/>
</dbReference>
<evidence type="ECO:0000256" key="2">
    <source>
        <dbReference type="ARBA" id="ARBA00005019"/>
    </source>
</evidence>
<name>A0ABS4JZR2_9CLOT</name>
<proteinExistence type="predicted"/>
<evidence type="ECO:0000256" key="10">
    <source>
        <dbReference type="ARBA" id="ARBA00048721"/>
    </source>
</evidence>
<dbReference type="Gene3D" id="3.40.50.620">
    <property type="entry name" value="HUPs"/>
    <property type="match status" value="1"/>
</dbReference>
<protein>
    <recommendedName>
        <fullName evidence="3">nicotinate-nucleotide adenylyltransferase</fullName>
        <ecNumber evidence="3">2.7.7.18</ecNumber>
    </recommendedName>
</protein>
<evidence type="ECO:0000256" key="1">
    <source>
        <dbReference type="ARBA" id="ARBA00002324"/>
    </source>
</evidence>
<dbReference type="Pfam" id="PF01467">
    <property type="entry name" value="CTP_transf_like"/>
    <property type="match status" value="1"/>
</dbReference>
<comment type="pathway">
    <text evidence="2">Cofactor biosynthesis; NAD(+) biosynthesis; deamido-NAD(+) from nicotinate D-ribonucleotide: step 1/1.</text>
</comment>
<dbReference type="SUPFAM" id="SSF109604">
    <property type="entry name" value="HD-domain/PDEase-like"/>
    <property type="match status" value="1"/>
</dbReference>
<dbReference type="InterPro" id="IPR004821">
    <property type="entry name" value="Cyt_trans-like"/>
</dbReference>
<keyword evidence="5" id="KW-0808">Transferase</keyword>
<comment type="function">
    <text evidence="1">Catalyzes the reversible adenylation of nicotinate mononucleotide (NaMN) to nicotinic acid adenine dinucleotide (NaAD).</text>
</comment>
<sequence length="1640" mass="190880">MENLSFKELNQKISKKLLTSRYLRVSNISKALIGEFLKSDSYIENLIAMSEEKDFTCRKTLYLCEGLMKNILDSVKSKKDYVLKEEEFNLDINFKDENNEKQWLSYLYNYSLKKAFPDAISIKLNSDYDAICEAYLKVLRVVCEFQKITEDNTWQSLYPMKFLTEGEIQGLESDEEYIRFLKAFKRDYIYETMKLNGEVFGYNTLDHICGVHHLSLYIGRQAKLKNLPVDLGRVSGAAAGHDIGKYGCKGEELRRVPHLHYYYTDQWFKKHNINYIRNIAINHSTWDLELENLSLENLILIYSDFRVKNIETDKGVKMHIFSLADSFKVILDKLENIDEKKEKRYRRVYAKLKDFEDYLVSIGVNTTLEETQNLTLNERPIYSLMHGKEVVQNLRYLSINHNIKLMYALRDEYSIEEIFEQARSEEHWKNLRQYIRVFEEYSTYLTQKQKIQTMRFLYDNLIHPEDDIRRHCAELIGVLIGIFDEDYNKEIPKKVILDRPEINSGQLFKEYLDLLLNPSHKIIPGHRTWIGYSTRIMVNSLFKNCRKTMITTYRNILMDYYRTTGVLSNETQLFLIETVKYIPMEPFDESLTVVFKYIISMAKKRNASLRLAALEAIGDVLEKIPNNSLIREITSEYLNVTNTRSKIPTENLMKLNLANLMDLEEKICLFQRFCDLDSVRIPEIFLSNLKSATDWVKKKHQIQLLLEYTLRNVELTGLHTAIHFCNLLKVSAVETVRKRAGFAILRIMPRLTLAERNEVAVELLRALEIDEHRFTEYIPPLLGEVLLWLEPKELNEVIDDFKIKIKASEENIQPLILKTIGICVAGYGKYKDRFSEKKESNSSRLVSMIGILLNGLGDYKIRVKQAAISTLGKDIFGAKTLSLEEKYDIFKLIGKKVLTLITDDERDRIIFLTNSAALNHIYRFISDYSFFKGEIDIPTCSKVAFFPGTFDPFSLSHKIIARAIRDMGFEVYLAVDEFSWSKKTLPNILRKILINMSIADELNIFIYPEVFQTNISNSEDLRKLRENFSHSQVYFVAGSDVVLNASCYKKSQSENSIHTFPHIIFERGKSKYLEDVKQKINEEVMVLNLPPSYATISSSQIRDYIDRNRDISSLIDPLVQQYVYERGFYQREPLEKTSLTSSNIDVEFAEEITEDLIKSVSISSKHKELVKVFLKEHSEKTAAKLVIIKNTETHEIIGFSALHWVRSNDLYREVLCDKVARFIRESGTGRLILIDAIYLNNKDKNKAMEEILITETLAYAISKDYEYALFKPRQDEFYTDAILQGLSLCGFKELDTINDRIPVLGVDMSNPCVLNLDIENVLKEPFRSSSRVKTVVSSTRRRLQEALTGLYPGELILPFETDVLHQKMIKKICEENGVSTKVSHNKEYGETMCVPYGDILDRYVVPNTVTKSLHTEKYYSPDMKSFFIGESPYYLNLENQMKTIKSFNRPVILVDNILHKGYRMKALDPLLKKEGVEVKKIIAGILSGRGKDLMDMQEREVDAVYFIPKLKVWFNENSMYPFIGGDALWRGAYPRRNLIPSVTSILPYTYPIFIRNADKNKIFELSKVCIENSIEILRALENEYHILYTRNLTLGSLGEVLTTPRRPDIGKDMYYDLTIAPSHYLQNDLEQLRRLENMFF</sequence>
<feature type="domain" description="Cytidyltransferase-like" evidence="11">
    <location>
        <begin position="945"/>
        <end position="1102"/>
    </location>
</feature>
<keyword evidence="6 12" id="KW-0548">Nucleotidyltransferase</keyword>
<comment type="catalytic activity">
    <reaction evidence="10">
        <text>nicotinate beta-D-ribonucleotide + ATP + H(+) = deamido-NAD(+) + diphosphate</text>
        <dbReference type="Rhea" id="RHEA:22860"/>
        <dbReference type="ChEBI" id="CHEBI:15378"/>
        <dbReference type="ChEBI" id="CHEBI:30616"/>
        <dbReference type="ChEBI" id="CHEBI:33019"/>
        <dbReference type="ChEBI" id="CHEBI:57502"/>
        <dbReference type="ChEBI" id="CHEBI:58437"/>
        <dbReference type="EC" id="2.7.7.18"/>
    </reaction>
</comment>
<reference evidence="12 13" key="1">
    <citation type="submission" date="2021-03" db="EMBL/GenBank/DDBJ databases">
        <title>Genomic Encyclopedia of Type Strains, Phase IV (KMG-IV): sequencing the most valuable type-strain genomes for metagenomic binning, comparative biology and taxonomic classification.</title>
        <authorList>
            <person name="Goeker M."/>
        </authorList>
    </citation>
    <scope>NUCLEOTIDE SEQUENCE [LARGE SCALE GENOMIC DNA]</scope>
    <source>
        <strain evidence="12 13">DSM 28650</strain>
    </source>
</reference>
<dbReference type="GO" id="GO:0016779">
    <property type="term" value="F:nucleotidyltransferase activity"/>
    <property type="evidence" value="ECO:0007669"/>
    <property type="project" value="UniProtKB-KW"/>
</dbReference>
<evidence type="ECO:0000313" key="12">
    <source>
        <dbReference type="EMBL" id="MBP2020490.1"/>
    </source>
</evidence>
<keyword evidence="7" id="KW-0547">Nucleotide-binding</keyword>
<accession>A0ABS4JZR2</accession>
<keyword evidence="13" id="KW-1185">Reference proteome</keyword>
<dbReference type="InterPro" id="IPR016024">
    <property type="entry name" value="ARM-type_fold"/>
</dbReference>
<gene>
    <name evidence="12" type="ORF">J2Z44_000274</name>
</gene>
<dbReference type="Proteomes" id="UP001519308">
    <property type="component" value="Unassembled WGS sequence"/>
</dbReference>
<dbReference type="RefSeq" id="WP_021281569.1">
    <property type="nucleotide sequence ID" value="NZ_JAGGLL010000002.1"/>
</dbReference>
<evidence type="ECO:0000256" key="5">
    <source>
        <dbReference type="ARBA" id="ARBA00022679"/>
    </source>
</evidence>
<dbReference type="SUPFAM" id="SSF48371">
    <property type="entry name" value="ARM repeat"/>
    <property type="match status" value="1"/>
</dbReference>
<dbReference type="InterPro" id="IPR005248">
    <property type="entry name" value="NadD/NMNAT"/>
</dbReference>
<keyword evidence="9" id="KW-0520">NAD</keyword>
<evidence type="ECO:0000259" key="11">
    <source>
        <dbReference type="Pfam" id="PF01467"/>
    </source>
</evidence>
<evidence type="ECO:0000256" key="8">
    <source>
        <dbReference type="ARBA" id="ARBA00022840"/>
    </source>
</evidence>
<keyword evidence="8" id="KW-0067">ATP-binding</keyword>
<comment type="caution">
    <text evidence="12">The sequence shown here is derived from an EMBL/GenBank/DDBJ whole genome shotgun (WGS) entry which is preliminary data.</text>
</comment>
<dbReference type="PANTHER" id="PTHR39321">
    <property type="entry name" value="NICOTINATE-NUCLEOTIDE ADENYLYLTRANSFERASE-RELATED"/>
    <property type="match status" value="1"/>
</dbReference>
<organism evidence="12 13">
    <name type="scientific">Clostridium punense</name>
    <dbReference type="NCBI Taxonomy" id="1054297"/>
    <lineage>
        <taxon>Bacteria</taxon>
        <taxon>Bacillati</taxon>
        <taxon>Bacillota</taxon>
        <taxon>Clostridia</taxon>
        <taxon>Eubacteriales</taxon>
        <taxon>Clostridiaceae</taxon>
        <taxon>Clostridium</taxon>
    </lineage>
</organism>
<evidence type="ECO:0000313" key="13">
    <source>
        <dbReference type="Proteomes" id="UP001519308"/>
    </source>
</evidence>
<dbReference type="SUPFAM" id="SSF52374">
    <property type="entry name" value="Nucleotidylyl transferase"/>
    <property type="match status" value="1"/>
</dbReference>
<evidence type="ECO:0000256" key="3">
    <source>
        <dbReference type="ARBA" id="ARBA00012389"/>
    </source>
</evidence>
<dbReference type="EC" id="2.7.7.18" evidence="3"/>
<keyword evidence="4" id="KW-0662">Pyridine nucleotide biosynthesis</keyword>
<evidence type="ECO:0000256" key="6">
    <source>
        <dbReference type="ARBA" id="ARBA00022695"/>
    </source>
</evidence>